<keyword evidence="2" id="KW-1133">Transmembrane helix</keyword>
<dbReference type="Proteomes" id="UP000187012">
    <property type="component" value="Unassembled WGS sequence"/>
</dbReference>
<dbReference type="EMBL" id="CYGX02000028">
    <property type="protein sequence ID" value="SIT41269.1"/>
    <property type="molecule type" value="Genomic_DNA"/>
</dbReference>
<keyword evidence="4" id="KW-1185">Reference proteome</keyword>
<sequence length="62" mass="6832">MPRRDAQNVARNPDAQRPKRSAPVANFATGALLTAALTPLSHYLLFNDQAADPRGSTPYWPR</sequence>
<dbReference type="AlphaFoldDB" id="A0A1N7S1J7"/>
<evidence type="ECO:0000313" key="3">
    <source>
        <dbReference type="EMBL" id="SIT41269.1"/>
    </source>
</evidence>
<keyword evidence="2" id="KW-0812">Transmembrane</keyword>
<evidence type="ECO:0000256" key="1">
    <source>
        <dbReference type="SAM" id="MobiDB-lite"/>
    </source>
</evidence>
<feature type="region of interest" description="Disordered" evidence="1">
    <location>
        <begin position="1"/>
        <end position="23"/>
    </location>
</feature>
<evidence type="ECO:0000313" key="4">
    <source>
        <dbReference type="Proteomes" id="UP000187012"/>
    </source>
</evidence>
<evidence type="ECO:0000256" key="2">
    <source>
        <dbReference type="SAM" id="Phobius"/>
    </source>
</evidence>
<feature type="transmembrane region" description="Helical" evidence="2">
    <location>
        <begin position="21"/>
        <end position="45"/>
    </location>
</feature>
<reference evidence="3 4" key="1">
    <citation type="submission" date="2016-12" db="EMBL/GenBank/DDBJ databases">
        <authorList>
            <person name="Song W.-J."/>
            <person name="Kurnit D.M."/>
        </authorList>
    </citation>
    <scope>NUCLEOTIDE SEQUENCE [LARGE SCALE GENOMIC DNA]</scope>
    <source>
        <strain evidence="3 4">STM7296</strain>
    </source>
</reference>
<keyword evidence="2" id="KW-0472">Membrane</keyword>
<gene>
    <name evidence="3" type="ORF">BN2475_280105</name>
</gene>
<proteinExistence type="predicted"/>
<accession>A0A1N7S1J7</accession>
<protein>
    <submittedName>
        <fullName evidence="3">Uncharacterized protein</fullName>
    </submittedName>
</protein>
<name>A0A1N7S1J7_9BURK</name>
<organism evidence="3 4">
    <name type="scientific">Paraburkholderia ribeironis</name>
    <dbReference type="NCBI Taxonomy" id="1247936"/>
    <lineage>
        <taxon>Bacteria</taxon>
        <taxon>Pseudomonadati</taxon>
        <taxon>Pseudomonadota</taxon>
        <taxon>Betaproteobacteria</taxon>
        <taxon>Burkholderiales</taxon>
        <taxon>Burkholderiaceae</taxon>
        <taxon>Paraburkholderia</taxon>
    </lineage>
</organism>
<dbReference type="STRING" id="1247936.BN2475_280105"/>